<dbReference type="Gene3D" id="3.40.190.290">
    <property type="match status" value="1"/>
</dbReference>
<feature type="domain" description="HTH lysR-type" evidence="5">
    <location>
        <begin position="10"/>
        <end position="67"/>
    </location>
</feature>
<dbReference type="Proteomes" id="UP000321822">
    <property type="component" value="Unassembled WGS sequence"/>
</dbReference>
<dbReference type="PROSITE" id="PS50931">
    <property type="entry name" value="HTH_LYSR"/>
    <property type="match status" value="1"/>
</dbReference>
<name>A0A5C6Q870_9GAMM</name>
<evidence type="ECO:0000259" key="5">
    <source>
        <dbReference type="PROSITE" id="PS50931"/>
    </source>
</evidence>
<comment type="caution">
    <text evidence="6">The sequence shown here is derived from an EMBL/GenBank/DDBJ whole genome shotgun (WGS) entry which is preliminary data.</text>
</comment>
<evidence type="ECO:0000313" key="6">
    <source>
        <dbReference type="EMBL" id="TWX65205.1"/>
    </source>
</evidence>
<dbReference type="InterPro" id="IPR058163">
    <property type="entry name" value="LysR-type_TF_proteobact-type"/>
</dbReference>
<evidence type="ECO:0000313" key="7">
    <source>
        <dbReference type="Proteomes" id="UP000321822"/>
    </source>
</evidence>
<dbReference type="PANTHER" id="PTHR30537:SF5">
    <property type="entry name" value="HTH-TYPE TRANSCRIPTIONAL ACTIVATOR TTDR-RELATED"/>
    <property type="match status" value="1"/>
</dbReference>
<dbReference type="GO" id="GO:0003700">
    <property type="term" value="F:DNA-binding transcription factor activity"/>
    <property type="evidence" value="ECO:0007669"/>
    <property type="project" value="InterPro"/>
</dbReference>
<dbReference type="Pfam" id="PF03466">
    <property type="entry name" value="LysR_substrate"/>
    <property type="match status" value="1"/>
</dbReference>
<dbReference type="InterPro" id="IPR036390">
    <property type="entry name" value="WH_DNA-bd_sf"/>
</dbReference>
<dbReference type="Pfam" id="PF00126">
    <property type="entry name" value="HTH_1"/>
    <property type="match status" value="1"/>
</dbReference>
<comment type="similarity">
    <text evidence="1">Belongs to the LysR transcriptional regulatory family.</text>
</comment>
<dbReference type="EMBL" id="VOLT01000011">
    <property type="protein sequence ID" value="TWX65205.1"/>
    <property type="molecule type" value="Genomic_DNA"/>
</dbReference>
<dbReference type="CDD" id="cd08422">
    <property type="entry name" value="PBP2_CrgA_like"/>
    <property type="match status" value="1"/>
</dbReference>
<evidence type="ECO:0000256" key="3">
    <source>
        <dbReference type="ARBA" id="ARBA00023125"/>
    </source>
</evidence>
<dbReference type="InterPro" id="IPR036388">
    <property type="entry name" value="WH-like_DNA-bd_sf"/>
</dbReference>
<dbReference type="Gene3D" id="1.10.10.10">
    <property type="entry name" value="Winged helix-like DNA-binding domain superfamily/Winged helix DNA-binding domain"/>
    <property type="match status" value="1"/>
</dbReference>
<dbReference type="PANTHER" id="PTHR30537">
    <property type="entry name" value="HTH-TYPE TRANSCRIPTIONAL REGULATOR"/>
    <property type="match status" value="1"/>
</dbReference>
<keyword evidence="4" id="KW-0804">Transcription</keyword>
<keyword evidence="7" id="KW-1185">Reference proteome</keyword>
<dbReference type="AlphaFoldDB" id="A0A5C6Q870"/>
<dbReference type="FunFam" id="1.10.10.10:FF:000001">
    <property type="entry name" value="LysR family transcriptional regulator"/>
    <property type="match status" value="1"/>
</dbReference>
<protein>
    <submittedName>
        <fullName evidence="6">LysR family transcriptional regulator</fullName>
    </submittedName>
</protein>
<dbReference type="SUPFAM" id="SSF53850">
    <property type="entry name" value="Periplasmic binding protein-like II"/>
    <property type="match status" value="1"/>
</dbReference>
<dbReference type="SUPFAM" id="SSF46785">
    <property type="entry name" value="Winged helix' DNA-binding domain"/>
    <property type="match status" value="1"/>
</dbReference>
<dbReference type="InterPro" id="IPR005119">
    <property type="entry name" value="LysR_subst-bd"/>
</dbReference>
<dbReference type="GO" id="GO:0003677">
    <property type="term" value="F:DNA binding"/>
    <property type="evidence" value="ECO:0007669"/>
    <property type="project" value="UniProtKB-KW"/>
</dbReference>
<dbReference type="InterPro" id="IPR000847">
    <property type="entry name" value="LysR_HTH_N"/>
</dbReference>
<evidence type="ECO:0000256" key="1">
    <source>
        <dbReference type="ARBA" id="ARBA00009437"/>
    </source>
</evidence>
<organism evidence="6 7">
    <name type="scientific">Colwellia demingiae</name>
    <dbReference type="NCBI Taxonomy" id="89401"/>
    <lineage>
        <taxon>Bacteria</taxon>
        <taxon>Pseudomonadati</taxon>
        <taxon>Pseudomonadota</taxon>
        <taxon>Gammaproteobacteria</taxon>
        <taxon>Alteromonadales</taxon>
        <taxon>Colwelliaceae</taxon>
        <taxon>Colwellia</taxon>
    </lineage>
</organism>
<gene>
    <name evidence="6" type="ORF">ESZ36_18165</name>
</gene>
<proteinExistence type="inferred from homology"/>
<evidence type="ECO:0000256" key="2">
    <source>
        <dbReference type="ARBA" id="ARBA00023015"/>
    </source>
</evidence>
<dbReference type="OrthoDB" id="9786526at2"/>
<accession>A0A5C6Q870</accession>
<keyword evidence="2" id="KW-0805">Transcription regulation</keyword>
<keyword evidence="3" id="KW-0238">DNA-binding</keyword>
<sequence>MIVLMKRKIDLLKAMNTFIVVVDKGSFSAASRELNIVTSAVSRQVSDLEDHFVCQLLYRSTRAMSLTAEGKQYLEQFRNIVGSVERLENKSDDLNRVLSGHLTISAPSGSASLGFLKSVSAFMKLHPKVKISWLFVNRFVNMVQEGIDLSIRVGELPDSNFIARRYGSTQINFVASQQYINQHGNPKHPRELLKHHCLVDSSNRFPLRWRYQVEGKEYHAPIDSFAEANDGDIVAKLATEGLGIAYLPTFLTKQYLDNGTLIPILTEFEFEHIPVSLVYPAKLMINPLMKSLVGYLLDDLKVD</sequence>
<evidence type="ECO:0000256" key="4">
    <source>
        <dbReference type="ARBA" id="ARBA00023163"/>
    </source>
</evidence>
<reference evidence="6 7" key="1">
    <citation type="submission" date="2019-07" db="EMBL/GenBank/DDBJ databases">
        <title>Genomes of sea-ice associated Colwellia species.</title>
        <authorList>
            <person name="Bowman J.P."/>
        </authorList>
    </citation>
    <scope>NUCLEOTIDE SEQUENCE [LARGE SCALE GENOMIC DNA]</scope>
    <source>
        <strain evidence="6 7">ACAM 459</strain>
    </source>
</reference>